<dbReference type="GO" id="GO:0003964">
    <property type="term" value="F:RNA-directed DNA polymerase activity"/>
    <property type="evidence" value="ECO:0007669"/>
    <property type="project" value="UniProtKB-KW"/>
</dbReference>
<dbReference type="Gene3D" id="3.30.70.270">
    <property type="match status" value="2"/>
</dbReference>
<dbReference type="PANTHER" id="PTHR33064:SF37">
    <property type="entry name" value="RIBONUCLEASE H"/>
    <property type="match status" value="1"/>
</dbReference>
<dbReference type="InterPro" id="IPR051320">
    <property type="entry name" value="Viral_Replic_Matur_Polypro"/>
</dbReference>
<reference evidence="1" key="1">
    <citation type="journal article" date="2019" name="Sci. Rep.">
        <title>Draft genome of Tanacetum cinerariifolium, the natural source of mosquito coil.</title>
        <authorList>
            <person name="Yamashiro T."/>
            <person name="Shiraishi A."/>
            <person name="Satake H."/>
            <person name="Nakayama K."/>
        </authorList>
    </citation>
    <scope>NUCLEOTIDE SEQUENCE</scope>
</reference>
<dbReference type="EMBL" id="BKCJ011171226">
    <property type="protein sequence ID" value="GFC98283.1"/>
    <property type="molecule type" value="Genomic_DNA"/>
</dbReference>
<dbReference type="FunFam" id="3.30.70.270:FF:000063">
    <property type="entry name" value="Zinc knuckle domaincontaining protein"/>
    <property type="match status" value="1"/>
</dbReference>
<dbReference type="InterPro" id="IPR043502">
    <property type="entry name" value="DNA/RNA_pol_sf"/>
</dbReference>
<sequence>MLIYSRNKEDHKQHSKIILELLKDQKLYAKFSKCEFWLQEVHFLGHVVNAKGIHVDPAKVEAVKKWEVPRTPMEIRQFLGLADYYRRFIENFSKIAKPLTKLTQKTKEFVWEEEKEEAFQMLKNKLCDAPVLSLLEGTKNFM</sequence>
<proteinExistence type="predicted"/>
<accession>A0A699SN29</accession>
<keyword evidence="1" id="KW-0695">RNA-directed DNA polymerase</keyword>
<name>A0A699SN29_TANCI</name>
<comment type="caution">
    <text evidence="1">The sequence shown here is derived from an EMBL/GenBank/DDBJ whole genome shotgun (WGS) entry which is preliminary data.</text>
</comment>
<organism evidence="1">
    <name type="scientific">Tanacetum cinerariifolium</name>
    <name type="common">Dalmatian daisy</name>
    <name type="synonym">Chrysanthemum cinerariifolium</name>
    <dbReference type="NCBI Taxonomy" id="118510"/>
    <lineage>
        <taxon>Eukaryota</taxon>
        <taxon>Viridiplantae</taxon>
        <taxon>Streptophyta</taxon>
        <taxon>Embryophyta</taxon>
        <taxon>Tracheophyta</taxon>
        <taxon>Spermatophyta</taxon>
        <taxon>Magnoliopsida</taxon>
        <taxon>eudicotyledons</taxon>
        <taxon>Gunneridae</taxon>
        <taxon>Pentapetalae</taxon>
        <taxon>asterids</taxon>
        <taxon>campanulids</taxon>
        <taxon>Asterales</taxon>
        <taxon>Asteraceae</taxon>
        <taxon>Asteroideae</taxon>
        <taxon>Anthemideae</taxon>
        <taxon>Anthemidinae</taxon>
        <taxon>Tanacetum</taxon>
    </lineage>
</organism>
<dbReference type="AlphaFoldDB" id="A0A699SN29"/>
<evidence type="ECO:0000313" key="1">
    <source>
        <dbReference type="EMBL" id="GFC98283.1"/>
    </source>
</evidence>
<protein>
    <submittedName>
        <fullName evidence="1">Putative reverse transcriptase domain-containing protein</fullName>
    </submittedName>
</protein>
<keyword evidence="1" id="KW-0808">Transferase</keyword>
<dbReference type="PANTHER" id="PTHR33064">
    <property type="entry name" value="POL PROTEIN"/>
    <property type="match status" value="1"/>
</dbReference>
<keyword evidence="1" id="KW-0548">Nucleotidyltransferase</keyword>
<dbReference type="SUPFAM" id="SSF56672">
    <property type="entry name" value="DNA/RNA polymerases"/>
    <property type="match status" value="1"/>
</dbReference>
<feature type="non-terminal residue" evidence="1">
    <location>
        <position position="142"/>
    </location>
</feature>
<gene>
    <name evidence="1" type="ORF">Tci_870253</name>
</gene>
<dbReference type="InterPro" id="IPR043128">
    <property type="entry name" value="Rev_trsase/Diguanyl_cyclase"/>
</dbReference>